<protein>
    <submittedName>
        <fullName evidence="3">DEAD/DEAH box helicase</fullName>
    </submittedName>
</protein>
<dbReference type="Pfam" id="PF00176">
    <property type="entry name" value="SNF2-rel_dom"/>
    <property type="match status" value="1"/>
</dbReference>
<keyword evidence="3" id="KW-0067">ATP-binding</keyword>
<dbReference type="GO" id="GO:0004386">
    <property type="term" value="F:helicase activity"/>
    <property type="evidence" value="ECO:0007669"/>
    <property type="project" value="UniProtKB-KW"/>
</dbReference>
<dbReference type="InterPro" id="IPR027417">
    <property type="entry name" value="P-loop_NTPase"/>
</dbReference>
<evidence type="ECO:0000313" key="4">
    <source>
        <dbReference type="Proteomes" id="UP001148313"/>
    </source>
</evidence>
<keyword evidence="4" id="KW-1185">Reference proteome</keyword>
<dbReference type="PANTHER" id="PTHR45766">
    <property type="entry name" value="DNA ANNEALING HELICASE AND ENDONUCLEASE ZRANB3 FAMILY MEMBER"/>
    <property type="match status" value="1"/>
</dbReference>
<dbReference type="SMART" id="SM00487">
    <property type="entry name" value="DEXDc"/>
    <property type="match status" value="1"/>
</dbReference>
<sequence>MDLTTRTYGTLIWRGRSWWITDFPPYISMKLKRVFRQISSTATEQFHLFDNDDICSDLLWFCTRYPFKMNREARQRLEDGHKAVLAREKAVDAIFKPNWQPKLLQGFRDGYAPYPFQAQAGRMTATLRSLLLMDDVGLGKTISSLAAIAETRALPAAIVVQAHLADQWREFIEEFTEFRPHIIKGRTPYKLPEADIYIFKYSNIAGWVDIFTTRFFQFAVFDEMQELRHGVYTKKGEASKVLCEFTRYRMGLTATPIYNYGSEIFNIVDMLNEGALGSVNEFITEWCVSRNAHWVAANPDALGAYLKDHSITLRRTEEDVDGQMPPVNTLLHEVPYDQDIVDDFLEVARSLAIKVLSGEFTERGKAARELDLKARQVTGVAKARHVAAVVRMLVESGEHVLVGAWHREVYDIWNECLADLDPVMYTGSESTPQKRRSKQAFVEGPARPMLISLRSGAGLDGLQKVCNTAVIGELDWSPQVHKQLIGRLRRPGQEKQVDAIYCHTNGGSDPLLIEMLGLKASQSQGIVDPLKGAQPVHTDDSRIKLLAERFLERK</sequence>
<keyword evidence="3" id="KW-0547">Nucleotide-binding</keyword>
<dbReference type="SUPFAM" id="SSF52540">
    <property type="entry name" value="P-loop containing nucleoside triphosphate hydrolases"/>
    <property type="match status" value="2"/>
</dbReference>
<dbReference type="Gene3D" id="3.40.50.10810">
    <property type="entry name" value="Tandem AAA-ATPase domain"/>
    <property type="match status" value="1"/>
</dbReference>
<keyword evidence="1" id="KW-0378">Hydrolase</keyword>
<evidence type="ECO:0000256" key="1">
    <source>
        <dbReference type="ARBA" id="ARBA00022801"/>
    </source>
</evidence>
<dbReference type="InterPro" id="IPR000330">
    <property type="entry name" value="SNF2_N"/>
</dbReference>
<dbReference type="RefSeq" id="WP_271089693.1">
    <property type="nucleotide sequence ID" value="NZ_JAPJZH010000006.1"/>
</dbReference>
<organism evidence="3 4">
    <name type="scientific">Hoeflea poritis</name>
    <dbReference type="NCBI Taxonomy" id="2993659"/>
    <lineage>
        <taxon>Bacteria</taxon>
        <taxon>Pseudomonadati</taxon>
        <taxon>Pseudomonadota</taxon>
        <taxon>Alphaproteobacteria</taxon>
        <taxon>Hyphomicrobiales</taxon>
        <taxon>Rhizobiaceae</taxon>
        <taxon>Hoeflea</taxon>
    </lineage>
</organism>
<proteinExistence type="predicted"/>
<accession>A0ABT4VMQ0</accession>
<dbReference type="PANTHER" id="PTHR45766:SF6">
    <property type="entry name" value="SWI_SNF-RELATED MATRIX-ASSOCIATED ACTIN-DEPENDENT REGULATOR OF CHROMATIN SUBFAMILY A-LIKE PROTEIN 1"/>
    <property type="match status" value="1"/>
</dbReference>
<dbReference type="Gene3D" id="3.40.50.300">
    <property type="entry name" value="P-loop containing nucleotide triphosphate hydrolases"/>
    <property type="match status" value="1"/>
</dbReference>
<dbReference type="CDD" id="cd18793">
    <property type="entry name" value="SF2_C_SNF"/>
    <property type="match status" value="1"/>
</dbReference>
<dbReference type="Proteomes" id="UP001148313">
    <property type="component" value="Unassembled WGS sequence"/>
</dbReference>
<evidence type="ECO:0000259" key="2">
    <source>
        <dbReference type="PROSITE" id="PS51192"/>
    </source>
</evidence>
<dbReference type="InterPro" id="IPR049730">
    <property type="entry name" value="SNF2/RAD54-like_C"/>
</dbReference>
<gene>
    <name evidence="3" type="ORF">OOZ53_11530</name>
</gene>
<feature type="domain" description="Helicase ATP-binding" evidence="2">
    <location>
        <begin position="121"/>
        <end position="274"/>
    </location>
</feature>
<reference evidence="3" key="1">
    <citation type="submission" date="2022-11" db="EMBL/GenBank/DDBJ databases">
        <title>Hoeflea poritis sp. nov., isolated from scleractinian coral Porites lutea.</title>
        <authorList>
            <person name="Zhang G."/>
            <person name="Wei Q."/>
            <person name="Cai L."/>
        </authorList>
    </citation>
    <scope>NUCLEOTIDE SEQUENCE</scope>
    <source>
        <strain evidence="3">E7-10</strain>
    </source>
</reference>
<evidence type="ECO:0000313" key="3">
    <source>
        <dbReference type="EMBL" id="MDA4845983.1"/>
    </source>
</evidence>
<comment type="caution">
    <text evidence="3">The sequence shown here is derived from an EMBL/GenBank/DDBJ whole genome shotgun (WGS) entry which is preliminary data.</text>
</comment>
<name>A0ABT4VMQ0_9HYPH</name>
<dbReference type="InterPro" id="IPR014001">
    <property type="entry name" value="Helicase_ATP-bd"/>
</dbReference>
<dbReference type="PROSITE" id="PS51192">
    <property type="entry name" value="HELICASE_ATP_BIND_1"/>
    <property type="match status" value="1"/>
</dbReference>
<dbReference type="InterPro" id="IPR038718">
    <property type="entry name" value="SNF2-like_sf"/>
</dbReference>
<keyword evidence="3" id="KW-0347">Helicase</keyword>
<dbReference type="EMBL" id="JAPJZH010000006">
    <property type="protein sequence ID" value="MDA4845983.1"/>
    <property type="molecule type" value="Genomic_DNA"/>
</dbReference>